<dbReference type="EMBL" id="CP055898">
    <property type="protein sequence ID" value="QKX53498.1"/>
    <property type="molecule type" value="Genomic_DNA"/>
</dbReference>
<dbReference type="Proteomes" id="UP000509510">
    <property type="component" value="Chromosome I"/>
</dbReference>
<name>A0A7H8QHN9_TALRU</name>
<keyword evidence="2" id="KW-0813">Transport</keyword>
<keyword evidence="4 6" id="KW-1133">Transmembrane helix</keyword>
<comment type="subcellular location">
    <subcellularLocation>
        <location evidence="1">Membrane</location>
        <topology evidence="1">Multi-pass membrane protein</topology>
    </subcellularLocation>
</comment>
<evidence type="ECO:0000259" key="7">
    <source>
        <dbReference type="PROSITE" id="PS50850"/>
    </source>
</evidence>
<dbReference type="SUPFAM" id="SSF103473">
    <property type="entry name" value="MFS general substrate transporter"/>
    <property type="match status" value="1"/>
</dbReference>
<feature type="transmembrane region" description="Helical" evidence="6">
    <location>
        <begin position="80"/>
        <end position="97"/>
    </location>
</feature>
<dbReference type="AlphaFoldDB" id="A0A7H8QHN9"/>
<feature type="transmembrane region" description="Helical" evidence="6">
    <location>
        <begin position="143"/>
        <end position="164"/>
    </location>
</feature>
<dbReference type="RefSeq" id="XP_035339677.1">
    <property type="nucleotide sequence ID" value="XM_035483784.1"/>
</dbReference>
<reference evidence="9" key="1">
    <citation type="submission" date="2020-06" db="EMBL/GenBank/DDBJ databases">
        <title>A chromosome-scale genome assembly of Talaromyces rugulosus W13939.</title>
        <authorList>
            <person name="Wang B."/>
            <person name="Guo L."/>
            <person name="Ye K."/>
            <person name="Wang L."/>
        </authorList>
    </citation>
    <scope>NUCLEOTIDE SEQUENCE [LARGE SCALE GENOMIC DNA]</scope>
    <source>
        <strain evidence="9">W13939</strain>
    </source>
</reference>
<sequence>MLQEKQKLPVKQLFILSICRFAEPIVFTSVLPYLPEMVESVGVRKNEIAKWVGISSAVLAICQCVMAVPWGALSDRVGRKYTILMGLTFTMLFSLMFGFSKSLVTLLIARAFLGLMNGNVGIIRTMVAEMISDKALQPRAFSIMPLVWTIGSIFGPAFGGALANPAVRHPEIFGDWEIFRKYPYALPNILASLFFIVGITTGVLFLDETLASRKDNVDYGRVLGQYLTGFCTGRRRQPRRDLDEAVDETTRLLPDRDDLENPVKKTQKPKPPKKVSFKQVLTPQSILILAAYTMMALHSMAFDSLFPVFLHHPTQEIVNNPDVHLPFKFAGGFGYDAQTTGFLYTLIGIIGMFVQFLIFPVAARRYGVLYCYKVVASLFPIIYAITPFTVLVPERIRMATVFVLMVSKLILVIFCFPCCTILLTNSAASLEVLGTLNGVGVSVSAVGRAAGPALVGQAFTVGVKHGYGIVPWWILMVLTVLGAVPVFHIIETDGFAGNQPVDDDDDDDEQSEEEH</sequence>
<dbReference type="GO" id="GO:0022857">
    <property type="term" value="F:transmembrane transporter activity"/>
    <property type="evidence" value="ECO:0007669"/>
    <property type="project" value="InterPro"/>
</dbReference>
<dbReference type="OrthoDB" id="10262656at2759"/>
<evidence type="ECO:0000313" key="9">
    <source>
        <dbReference type="Proteomes" id="UP000509510"/>
    </source>
</evidence>
<feature type="transmembrane region" description="Helical" evidence="6">
    <location>
        <begin position="430"/>
        <end position="450"/>
    </location>
</feature>
<keyword evidence="5 6" id="KW-0472">Membrane</keyword>
<evidence type="ECO:0000256" key="1">
    <source>
        <dbReference type="ARBA" id="ARBA00004141"/>
    </source>
</evidence>
<feature type="transmembrane region" description="Helical" evidence="6">
    <location>
        <begin position="370"/>
        <end position="392"/>
    </location>
</feature>
<dbReference type="GO" id="GO:0016020">
    <property type="term" value="C:membrane"/>
    <property type="evidence" value="ECO:0007669"/>
    <property type="project" value="UniProtKB-SubCell"/>
</dbReference>
<evidence type="ECO:0000256" key="6">
    <source>
        <dbReference type="SAM" id="Phobius"/>
    </source>
</evidence>
<protein>
    <recommendedName>
        <fullName evidence="7">Major facilitator superfamily (MFS) profile domain-containing protein</fullName>
    </recommendedName>
</protein>
<dbReference type="CDD" id="cd17330">
    <property type="entry name" value="MFS_SLC46_TetA_like"/>
    <property type="match status" value="1"/>
</dbReference>
<feature type="transmembrane region" description="Helical" evidence="6">
    <location>
        <begin position="470"/>
        <end position="490"/>
    </location>
</feature>
<feature type="transmembrane region" description="Helical" evidence="6">
    <location>
        <begin position="51"/>
        <end position="73"/>
    </location>
</feature>
<feature type="transmembrane region" description="Helical" evidence="6">
    <location>
        <begin position="184"/>
        <end position="206"/>
    </location>
</feature>
<feature type="transmembrane region" description="Helical" evidence="6">
    <location>
        <begin position="12"/>
        <end position="31"/>
    </location>
</feature>
<dbReference type="PROSITE" id="PS50850">
    <property type="entry name" value="MFS"/>
    <property type="match status" value="1"/>
</dbReference>
<evidence type="ECO:0000256" key="5">
    <source>
        <dbReference type="ARBA" id="ARBA00023136"/>
    </source>
</evidence>
<evidence type="ECO:0000256" key="4">
    <source>
        <dbReference type="ARBA" id="ARBA00022989"/>
    </source>
</evidence>
<feature type="transmembrane region" description="Helical" evidence="6">
    <location>
        <begin position="342"/>
        <end position="363"/>
    </location>
</feature>
<dbReference type="Gene3D" id="1.20.1250.20">
    <property type="entry name" value="MFS general substrate transporter like domains"/>
    <property type="match status" value="1"/>
</dbReference>
<dbReference type="GeneID" id="55988090"/>
<evidence type="ECO:0000256" key="3">
    <source>
        <dbReference type="ARBA" id="ARBA00022692"/>
    </source>
</evidence>
<proteinExistence type="predicted"/>
<dbReference type="KEGG" id="trg:TRUGW13939_00577"/>
<organism evidence="8 9">
    <name type="scientific">Talaromyces rugulosus</name>
    <name type="common">Penicillium rugulosum</name>
    <dbReference type="NCBI Taxonomy" id="121627"/>
    <lineage>
        <taxon>Eukaryota</taxon>
        <taxon>Fungi</taxon>
        <taxon>Dikarya</taxon>
        <taxon>Ascomycota</taxon>
        <taxon>Pezizomycotina</taxon>
        <taxon>Eurotiomycetes</taxon>
        <taxon>Eurotiomycetidae</taxon>
        <taxon>Eurotiales</taxon>
        <taxon>Trichocomaceae</taxon>
        <taxon>Talaromyces</taxon>
        <taxon>Talaromyces sect. Islandici</taxon>
    </lineage>
</organism>
<feature type="transmembrane region" description="Helical" evidence="6">
    <location>
        <begin position="280"/>
        <end position="301"/>
    </location>
</feature>
<evidence type="ECO:0000256" key="2">
    <source>
        <dbReference type="ARBA" id="ARBA00022448"/>
    </source>
</evidence>
<dbReference type="PANTHER" id="PTHR23504:SF8">
    <property type="entry name" value="TRANSPORTER, PUTATIVE (AFU_ORTHOLOGUE AFUA_1G03730)-RELATED"/>
    <property type="match status" value="1"/>
</dbReference>
<evidence type="ECO:0000313" key="8">
    <source>
        <dbReference type="EMBL" id="QKX53498.1"/>
    </source>
</evidence>
<keyword evidence="9" id="KW-1185">Reference proteome</keyword>
<keyword evidence="3 6" id="KW-0812">Transmembrane</keyword>
<feature type="transmembrane region" description="Helical" evidence="6">
    <location>
        <begin position="103"/>
        <end position="122"/>
    </location>
</feature>
<dbReference type="InterPro" id="IPR011701">
    <property type="entry name" value="MFS"/>
</dbReference>
<gene>
    <name evidence="8" type="ORF">TRUGW13939_00577</name>
</gene>
<dbReference type="InterPro" id="IPR020846">
    <property type="entry name" value="MFS_dom"/>
</dbReference>
<accession>A0A7H8QHN9</accession>
<feature type="domain" description="Major facilitator superfamily (MFS) profile" evidence="7">
    <location>
        <begin position="12"/>
        <end position="494"/>
    </location>
</feature>
<dbReference type="InterPro" id="IPR036259">
    <property type="entry name" value="MFS_trans_sf"/>
</dbReference>
<dbReference type="PANTHER" id="PTHR23504">
    <property type="entry name" value="MAJOR FACILITATOR SUPERFAMILY DOMAIN-CONTAINING PROTEIN 10"/>
    <property type="match status" value="1"/>
</dbReference>
<feature type="transmembrane region" description="Helical" evidence="6">
    <location>
        <begin position="398"/>
        <end position="423"/>
    </location>
</feature>
<dbReference type="Pfam" id="PF07690">
    <property type="entry name" value="MFS_1"/>
    <property type="match status" value="1"/>
</dbReference>